<dbReference type="SMART" id="SM00727">
    <property type="entry name" value="STI1"/>
    <property type="match status" value="2"/>
</dbReference>
<feature type="compositionally biased region" description="Basic and acidic residues" evidence="6">
    <location>
        <begin position="207"/>
        <end position="227"/>
    </location>
</feature>
<dbReference type="Pfam" id="PF13414">
    <property type="entry name" value="TPR_11"/>
    <property type="match status" value="2"/>
</dbReference>
<protein>
    <recommendedName>
        <fullName evidence="5">Stress-induced-phosphoprotein 1</fullName>
    </recommendedName>
</protein>
<comment type="caution">
    <text evidence="8">The sequence shown here is derived from an EMBL/GenBank/DDBJ whole genome shotgun (WGS) entry which is preliminary data.</text>
</comment>
<dbReference type="PROSITE" id="PS50005">
    <property type="entry name" value="TPR"/>
    <property type="match status" value="6"/>
</dbReference>
<evidence type="ECO:0000313" key="8">
    <source>
        <dbReference type="EMBL" id="CAB3981472.1"/>
    </source>
</evidence>
<dbReference type="SUPFAM" id="SSF48452">
    <property type="entry name" value="TPR-like"/>
    <property type="match status" value="3"/>
</dbReference>
<comment type="subcellular location">
    <subcellularLocation>
        <location evidence="1">Cytoplasm</location>
    </subcellularLocation>
</comment>
<reference evidence="8" key="1">
    <citation type="submission" date="2020-04" db="EMBL/GenBank/DDBJ databases">
        <authorList>
            <person name="Alioto T."/>
            <person name="Alioto T."/>
            <person name="Gomez Garrido J."/>
        </authorList>
    </citation>
    <scope>NUCLEOTIDE SEQUENCE</scope>
    <source>
        <strain evidence="8">A484AB</strain>
    </source>
</reference>
<dbReference type="Pfam" id="PF00515">
    <property type="entry name" value="TPR_1"/>
    <property type="match status" value="2"/>
</dbReference>
<proteinExistence type="predicted"/>
<dbReference type="FunFam" id="1.10.260.100:FF:000002">
    <property type="entry name" value="Stress-induced-phosphoprotein 1 (Hsp70/Hsp90-organizing)"/>
    <property type="match status" value="1"/>
</dbReference>
<name>A0A6S7FZ18_PARCT</name>
<dbReference type="Gene3D" id="1.25.40.10">
    <property type="entry name" value="Tetratricopeptide repeat domain"/>
    <property type="match status" value="3"/>
</dbReference>
<feature type="domain" description="STI1" evidence="7">
    <location>
        <begin position="496"/>
        <end position="535"/>
    </location>
</feature>
<dbReference type="Pfam" id="PF13424">
    <property type="entry name" value="TPR_12"/>
    <property type="match status" value="1"/>
</dbReference>
<dbReference type="FunFam" id="1.25.40.10:FF:000010">
    <property type="entry name" value="Stress-induced phosphoprotein 1"/>
    <property type="match status" value="1"/>
</dbReference>
<evidence type="ECO:0000256" key="4">
    <source>
        <dbReference type="ARBA" id="ARBA00022803"/>
    </source>
</evidence>
<keyword evidence="3" id="KW-0677">Repeat</keyword>
<dbReference type="InterPro" id="IPR019734">
    <property type="entry name" value="TPR_rpt"/>
</dbReference>
<feature type="region of interest" description="Disordered" evidence="6">
    <location>
        <begin position="198"/>
        <end position="227"/>
    </location>
</feature>
<keyword evidence="4" id="KW-0802">TPR repeat</keyword>
<dbReference type="Pfam" id="PF13181">
    <property type="entry name" value="TPR_8"/>
    <property type="match status" value="1"/>
</dbReference>
<dbReference type="GO" id="GO:0005737">
    <property type="term" value="C:cytoplasm"/>
    <property type="evidence" value="ECO:0007669"/>
    <property type="project" value="UniProtKB-SubCell"/>
</dbReference>
<dbReference type="PANTHER" id="PTHR22904:SF523">
    <property type="entry name" value="STRESS-INDUCED-PHOSPHOPROTEIN 1"/>
    <property type="match status" value="1"/>
</dbReference>
<dbReference type="AlphaFoldDB" id="A0A6S7FZ18"/>
<evidence type="ECO:0000256" key="6">
    <source>
        <dbReference type="SAM" id="MobiDB-lite"/>
    </source>
</evidence>
<keyword evidence="2" id="KW-0963">Cytoplasm</keyword>
<evidence type="ECO:0000313" key="9">
    <source>
        <dbReference type="Proteomes" id="UP001152795"/>
    </source>
</evidence>
<evidence type="ECO:0000256" key="3">
    <source>
        <dbReference type="ARBA" id="ARBA00022737"/>
    </source>
</evidence>
<dbReference type="FunFam" id="1.25.40.10:FF:000020">
    <property type="entry name" value="Stress-induced phosphoprotein 1"/>
    <property type="match status" value="1"/>
</dbReference>
<feature type="domain" description="STI1" evidence="7">
    <location>
        <begin position="148"/>
        <end position="187"/>
    </location>
</feature>
<dbReference type="InterPro" id="IPR011990">
    <property type="entry name" value="TPR-like_helical_dom_sf"/>
</dbReference>
<dbReference type="GO" id="GO:0051879">
    <property type="term" value="F:Hsp90 protein binding"/>
    <property type="evidence" value="ECO:0007669"/>
    <property type="project" value="TreeGrafter"/>
</dbReference>
<organism evidence="8 9">
    <name type="scientific">Paramuricea clavata</name>
    <name type="common">Red gorgonian</name>
    <name type="synonym">Violescent sea-whip</name>
    <dbReference type="NCBI Taxonomy" id="317549"/>
    <lineage>
        <taxon>Eukaryota</taxon>
        <taxon>Metazoa</taxon>
        <taxon>Cnidaria</taxon>
        <taxon>Anthozoa</taxon>
        <taxon>Octocorallia</taxon>
        <taxon>Malacalcyonacea</taxon>
        <taxon>Plexauridae</taxon>
        <taxon>Paramuricea</taxon>
    </lineage>
</organism>
<dbReference type="Proteomes" id="UP001152795">
    <property type="component" value="Unassembled WGS sequence"/>
</dbReference>
<evidence type="ECO:0000259" key="7">
    <source>
        <dbReference type="SMART" id="SM00727"/>
    </source>
</evidence>
<dbReference type="FunFam" id="1.25.40.10:FF:000027">
    <property type="entry name" value="stress-induced-phosphoprotein 1 isoform X1"/>
    <property type="match status" value="1"/>
</dbReference>
<sequence length="547" mass="61853">MADAGSQAKEFKEKGNKALQAGNLDEAIQNYTEAIKLDPNNHVFYSNRSAANAKNGCYDEALADAKKTVELKPDWPKGYSRLGAAYSFLANPEEAEKAYEKGLELDPDNAQLKNDLAALKQTFSGPGKSVPLDNPFCSPDLIPKLASDPVTAAYLKDRSFLQILNELRTDSKALGKYLQDPRVMKTLEVVLGIKVFTGEGQESEPPTQEKKKPKEEPKKKDISQEKKDALKEKELGNAAYKNKDLDTAIQHYTKGYELDPTNVTLLTNRAAAHFEKDEYDKCIKDCELAVEQGREHKAEFKIIARALERIGNVYLKQDKIEEALHYFERSLTEFRSDAIVKKTNKLKKDIKEKENLAYINPELAEEERQKGNELFKKGAFPEAMKHYTEAIKRNPNDAKLYSNRAACYQKLAELRLALKDCDECIKLDATFVKGYTRKGACHFAMKEFSKAMDAYNKALELDNDNKEAKEGVQRCYVSSTTPSSDPEEVKRRAMADPEVQEILRDPAMRMILEQMTENSGAIQDHLKNPDIARKIQKLMEVGVIQMR</sequence>
<keyword evidence="9" id="KW-1185">Reference proteome</keyword>
<dbReference type="OrthoDB" id="2423701at2759"/>
<evidence type="ECO:0000256" key="1">
    <source>
        <dbReference type="ARBA" id="ARBA00004496"/>
    </source>
</evidence>
<dbReference type="Pfam" id="PF17830">
    <property type="entry name" value="STI1-HOP_DP"/>
    <property type="match status" value="2"/>
</dbReference>
<dbReference type="PANTHER" id="PTHR22904">
    <property type="entry name" value="TPR REPEAT CONTAINING PROTEIN"/>
    <property type="match status" value="1"/>
</dbReference>
<dbReference type="SMART" id="SM00028">
    <property type="entry name" value="TPR"/>
    <property type="match status" value="9"/>
</dbReference>
<dbReference type="EMBL" id="CACRXK020000393">
    <property type="protein sequence ID" value="CAB3981472.1"/>
    <property type="molecule type" value="Genomic_DNA"/>
</dbReference>
<dbReference type="InterPro" id="IPR006636">
    <property type="entry name" value="STI1_HS-bd"/>
</dbReference>
<evidence type="ECO:0000256" key="2">
    <source>
        <dbReference type="ARBA" id="ARBA00022490"/>
    </source>
</evidence>
<dbReference type="PROSITE" id="PS50293">
    <property type="entry name" value="TPR_REGION"/>
    <property type="match status" value="3"/>
</dbReference>
<gene>
    <name evidence="8" type="ORF">PACLA_8A035797</name>
</gene>
<dbReference type="InterPro" id="IPR041243">
    <property type="entry name" value="STI1/HOP_DP"/>
</dbReference>
<evidence type="ECO:0000256" key="5">
    <source>
        <dbReference type="ARBA" id="ARBA00026193"/>
    </source>
</evidence>
<accession>A0A6S7FZ18</accession>
<dbReference type="Gene3D" id="1.10.260.100">
    <property type="match status" value="2"/>
</dbReference>